<dbReference type="InterPro" id="IPR011990">
    <property type="entry name" value="TPR-like_helical_dom_sf"/>
</dbReference>
<dbReference type="SUPFAM" id="SSF52540">
    <property type="entry name" value="P-loop containing nucleoside triphosphate hydrolases"/>
    <property type="match status" value="1"/>
</dbReference>
<feature type="region of interest" description="Disordered" evidence="4">
    <location>
        <begin position="573"/>
        <end position="595"/>
    </location>
</feature>
<dbReference type="Proteomes" id="UP000547510">
    <property type="component" value="Unassembled WGS sequence"/>
</dbReference>
<dbReference type="InterPro" id="IPR036388">
    <property type="entry name" value="WH-like_DNA-bd_sf"/>
</dbReference>
<dbReference type="PANTHER" id="PTHR47691:SF3">
    <property type="entry name" value="HTH-TYPE TRANSCRIPTIONAL REGULATOR RV0890C-RELATED"/>
    <property type="match status" value="1"/>
</dbReference>
<evidence type="ECO:0000256" key="4">
    <source>
        <dbReference type="SAM" id="MobiDB-lite"/>
    </source>
</evidence>
<comment type="similarity">
    <text evidence="1">Belongs to the AfsR/DnrI/RedD regulatory family.</text>
</comment>
<feature type="DNA-binding region" description="OmpR/PhoB-type" evidence="3">
    <location>
        <begin position="1"/>
        <end position="92"/>
    </location>
</feature>
<dbReference type="SMART" id="SM01043">
    <property type="entry name" value="BTAD"/>
    <property type="match status" value="1"/>
</dbReference>
<evidence type="ECO:0000313" key="6">
    <source>
        <dbReference type="EMBL" id="MBB5959749.1"/>
    </source>
</evidence>
<dbReference type="InterPro" id="IPR016032">
    <property type="entry name" value="Sig_transdc_resp-reg_C-effctor"/>
</dbReference>
<dbReference type="PANTHER" id="PTHR47691">
    <property type="entry name" value="REGULATOR-RELATED"/>
    <property type="match status" value="1"/>
</dbReference>
<dbReference type="RefSeq" id="WP_184696932.1">
    <property type="nucleotide sequence ID" value="NZ_JACHJN010000012.1"/>
</dbReference>
<dbReference type="GO" id="GO:0000160">
    <property type="term" value="P:phosphorelay signal transduction system"/>
    <property type="evidence" value="ECO:0007669"/>
    <property type="project" value="InterPro"/>
</dbReference>
<reference evidence="6 7" key="1">
    <citation type="submission" date="2020-08" db="EMBL/GenBank/DDBJ databases">
        <title>Genomic Encyclopedia of Type Strains, Phase III (KMG-III): the genomes of soil and plant-associated and newly described type strains.</title>
        <authorList>
            <person name="Whitman W."/>
        </authorList>
    </citation>
    <scope>NUCLEOTIDE SEQUENCE [LARGE SCALE GENOMIC DNA]</scope>
    <source>
        <strain evidence="6 7">CECT 8640</strain>
    </source>
</reference>
<sequence>MEFHLLGPVELRNVGRRINLGAAKQQCLLAVLLWNTGQPIPIATLIDHLWDGNAPRHARQSIYSYVTRLRQALTACHATIERTPGGGYLLDVDPDAVDVHRFRRLVSAARATAADRTRRERLFREALALWRGTPLAGVNGCWAERVRAGLEDMRTEACLAWADAALAVGESAAVVTSASAMLGAHPLNEPLAALLMRALDSEGRQAEALACYARMRSRLRDELGTEPGPVLRGVHQRLLGDIGVAPPTSGGRQCQTDRLIGREAERVDLTRQIAEHRLVTVVGLGGGGKSTLAIHVARSLRGRFPDGVAVLDMSVLTEVREAIGALGCLLHVTPEPPEDLLSAVERALDDRRCLVVADNCEHVSTHTAAFLGRLAARCRNLTVLATSRQPLGLAGENLWRLPPLHRQAAIALFCRRAGQELHPRTMSPADHEHIAEICRLLDDLPLALELAATRLRTFPLPELTRRLHHGLDLLFRTGSGEKHRHHTLAAAIGWPFRSLPDTERRLLARLADLPDGIDLATTEAACGFGPLAPVAVAPALAALVDRCLVQPHDVDGKRWFRLPRTVRVLAGGLPTGSGEPAVGRTRSRERVGSMV</sequence>
<dbReference type="InterPro" id="IPR005158">
    <property type="entry name" value="BTAD"/>
</dbReference>
<comment type="caution">
    <text evidence="6">The sequence shown here is derived from an EMBL/GenBank/DDBJ whole genome shotgun (WGS) entry which is preliminary data.</text>
</comment>
<dbReference type="SUPFAM" id="SSF48452">
    <property type="entry name" value="TPR-like"/>
    <property type="match status" value="1"/>
</dbReference>
<gene>
    <name evidence="6" type="ORF">FHS29_006370</name>
</gene>
<evidence type="ECO:0000313" key="7">
    <source>
        <dbReference type="Proteomes" id="UP000547510"/>
    </source>
</evidence>
<accession>A0A841CR26</accession>
<dbReference type="Pfam" id="PF03704">
    <property type="entry name" value="BTAD"/>
    <property type="match status" value="1"/>
</dbReference>
<name>A0A841CR26_9PSEU</name>
<feature type="domain" description="OmpR/PhoB-type" evidence="5">
    <location>
        <begin position="1"/>
        <end position="92"/>
    </location>
</feature>
<dbReference type="InterPro" id="IPR001867">
    <property type="entry name" value="OmpR/PhoB-type_DNA-bd"/>
</dbReference>
<evidence type="ECO:0000256" key="2">
    <source>
        <dbReference type="ARBA" id="ARBA00023125"/>
    </source>
</evidence>
<proteinExistence type="inferred from homology"/>
<evidence type="ECO:0000256" key="1">
    <source>
        <dbReference type="ARBA" id="ARBA00005820"/>
    </source>
</evidence>
<dbReference type="GO" id="GO:0003677">
    <property type="term" value="F:DNA binding"/>
    <property type="evidence" value="ECO:0007669"/>
    <property type="project" value="UniProtKB-UniRule"/>
</dbReference>
<dbReference type="Gene3D" id="1.10.10.10">
    <property type="entry name" value="Winged helix-like DNA-binding domain superfamily/Winged helix DNA-binding domain"/>
    <property type="match status" value="1"/>
</dbReference>
<keyword evidence="2 3" id="KW-0238">DNA-binding</keyword>
<evidence type="ECO:0000256" key="3">
    <source>
        <dbReference type="PROSITE-ProRule" id="PRU01091"/>
    </source>
</evidence>
<keyword evidence="7" id="KW-1185">Reference proteome</keyword>
<organism evidence="6 7">
    <name type="scientific">Saccharothrix tamanrassetensis</name>
    <dbReference type="NCBI Taxonomy" id="1051531"/>
    <lineage>
        <taxon>Bacteria</taxon>
        <taxon>Bacillati</taxon>
        <taxon>Actinomycetota</taxon>
        <taxon>Actinomycetes</taxon>
        <taxon>Pseudonocardiales</taxon>
        <taxon>Pseudonocardiaceae</taxon>
        <taxon>Saccharothrix</taxon>
    </lineage>
</organism>
<dbReference type="AlphaFoldDB" id="A0A841CR26"/>
<dbReference type="CDD" id="cd15831">
    <property type="entry name" value="BTAD"/>
    <property type="match status" value="1"/>
</dbReference>
<evidence type="ECO:0000259" key="5">
    <source>
        <dbReference type="PROSITE" id="PS51755"/>
    </source>
</evidence>
<dbReference type="GO" id="GO:0006355">
    <property type="term" value="P:regulation of DNA-templated transcription"/>
    <property type="evidence" value="ECO:0007669"/>
    <property type="project" value="InterPro"/>
</dbReference>
<protein>
    <submittedName>
        <fullName evidence="6">Putative ATPase/DNA-binding winged helix-turn-helix (WHTH) protein</fullName>
    </submittedName>
</protein>
<dbReference type="PROSITE" id="PS51755">
    <property type="entry name" value="OMPR_PHOB"/>
    <property type="match status" value="1"/>
</dbReference>
<dbReference type="SMART" id="SM00862">
    <property type="entry name" value="Trans_reg_C"/>
    <property type="match status" value="1"/>
</dbReference>
<dbReference type="EMBL" id="JACHJN010000012">
    <property type="protein sequence ID" value="MBB5959749.1"/>
    <property type="molecule type" value="Genomic_DNA"/>
</dbReference>
<dbReference type="InterPro" id="IPR027417">
    <property type="entry name" value="P-loop_NTPase"/>
</dbReference>
<dbReference type="PRINTS" id="PR00364">
    <property type="entry name" value="DISEASERSIST"/>
</dbReference>
<dbReference type="Pfam" id="PF00486">
    <property type="entry name" value="Trans_reg_C"/>
    <property type="match status" value="1"/>
</dbReference>
<dbReference type="SUPFAM" id="SSF46894">
    <property type="entry name" value="C-terminal effector domain of the bipartite response regulators"/>
    <property type="match status" value="1"/>
</dbReference>
<dbReference type="Gene3D" id="1.25.40.10">
    <property type="entry name" value="Tetratricopeptide repeat domain"/>
    <property type="match status" value="1"/>
</dbReference>
<feature type="compositionally biased region" description="Basic and acidic residues" evidence="4">
    <location>
        <begin position="586"/>
        <end position="595"/>
    </location>
</feature>